<protein>
    <recommendedName>
        <fullName evidence="1">DED domain-containing protein</fullName>
    </recommendedName>
</protein>
<dbReference type="InterPro" id="IPR001875">
    <property type="entry name" value="DED_dom"/>
</dbReference>
<evidence type="ECO:0000259" key="1">
    <source>
        <dbReference type="PROSITE" id="PS50168"/>
    </source>
</evidence>
<dbReference type="EMBL" id="LPUR01000001">
    <property type="protein sequence ID" value="KXH84946.1"/>
    <property type="molecule type" value="Genomic_DNA"/>
</dbReference>
<reference evidence="2 3" key="2">
    <citation type="journal article" date="2016" name="Genome Announc.">
        <title>Draft Genome Sequence of a Biocontrol Rhizobacterium, Chryseobacterium kwangjuense Strain KJ1R5, Isolated from Pepper (Capsicum annuum).</title>
        <authorList>
            <person name="Jeong J.J."/>
            <person name="Park H."/>
            <person name="Park B.H."/>
            <person name="Mannaa M."/>
            <person name="Sang M.K."/>
            <person name="Choi I.G."/>
            <person name="Kim K.D."/>
        </authorList>
    </citation>
    <scope>NUCLEOTIDE SEQUENCE [LARGE SCALE GENOMIC DNA]</scope>
    <source>
        <strain evidence="2 3">KJ1R5</strain>
    </source>
</reference>
<dbReference type="AlphaFoldDB" id="A0A135WJ62"/>
<accession>A0A135WJ62</accession>
<dbReference type="PROSITE" id="PS50168">
    <property type="entry name" value="DED"/>
    <property type="match status" value="1"/>
</dbReference>
<organism evidence="2 3">
    <name type="scientific">Chryseobacterium kwangjuense</name>
    <dbReference type="NCBI Taxonomy" id="267125"/>
    <lineage>
        <taxon>Bacteria</taxon>
        <taxon>Pseudomonadati</taxon>
        <taxon>Bacteroidota</taxon>
        <taxon>Flavobacteriia</taxon>
        <taxon>Flavobacteriales</taxon>
        <taxon>Weeksellaceae</taxon>
        <taxon>Chryseobacterium group</taxon>
        <taxon>Chryseobacterium</taxon>
    </lineage>
</organism>
<sequence>MMNKPIFSEFFLNKFLYDFKLSTVPNIRRIKNLVESLIKELESGKFSSLKEEEIKSRFVTTFFGDILNFNYGNAHKWMLREEKKSLTDGTKPDAVLGYFYKDKKKDEVRVVIEVKDPKTNLDTKQKREKSISAVEQGFGYAHKTGGNCNWVIVTNINEIRFYRSQDSSKYQVYLLKELNNEDKLKELLFLFHNDRFMKYDLTERSNTDTLFELSKDQSKTESENVHIIDKIYYSLKRFEEFGFVSPDYLASIRPFNILDEYVWHYHDDKLFTINPDIYTLLTKISVNGREISFSDSLITELEGIDINEAMERLRWSFKFLNKCMITKIHAVRDYQLELRRKKGVIGVSKTHVFSCEEDNIVKVGIDLSAEYTVCDCMICNYRKFDFDRLIRKLKQADGNLDYLTMECAFGNFLVSSNNYRTSYFILNEIRNLTKISPEKGVTYFLAALNTTFLYHLIQMSSLEDTEEIRSNIRAIDMDKLLYNELEFYIEKDVLDYLKKVKDDDLIDKVQDNVDQLLEQVDALKKLIDDGGSQTGPNYAYNLLVNYEKCFRHHYGNAIFYIKFNKYKKITALTLQALVTSYNTEGYGLQYFNDFILTESILHIHSTKLQEILSKQEVIKVDQESLDKLLLKLNNLLSSSIKKGFFNDFAKNEIVVIQLENWNFEQQYNTIFTNIFTVLSRLDLKKEQFSPLIKTLIGFLDIEDNLAHYNLKELENFIIRRGDLFEQKDLESILNIAIRRDKMHNHKYEGLIRNIPKAFLKHKPQYKYSNINLINRLLLNCQREDGTFKNFRKAINLTQIVDDPCKKILHDAFTDFLDMQFDDEFYKLLLHAGVIKFDEGDYFEKYLNYVNNRIGYRDFKLESVESINLSFLNFILLISKLEIDVELVCSEKLTGLNTFEKWLLNPKRFDYQFFDSNWLLQVAEYPNFLKRLSDIPHIVIAIEERLERDFNSSLAEIKYKFFKKWEKP</sequence>
<gene>
    <name evidence="2" type="ORF">AU378_04095</name>
</gene>
<evidence type="ECO:0000313" key="3">
    <source>
        <dbReference type="Proteomes" id="UP000070513"/>
    </source>
</evidence>
<comment type="caution">
    <text evidence="2">The sequence shown here is derived from an EMBL/GenBank/DDBJ whole genome shotgun (WGS) entry which is preliminary data.</text>
</comment>
<dbReference type="Proteomes" id="UP000070513">
    <property type="component" value="Unassembled WGS sequence"/>
</dbReference>
<reference evidence="3" key="1">
    <citation type="submission" date="2015-12" db="EMBL/GenBank/DDBJ databases">
        <title>Genome sequence of a biocontrol rhizobacterium Chryseobacterium kwangjuense strain KJ1R5 isolated from pepper (Capsicum annuum L.).</title>
        <authorList>
            <person name="Jeong J.-J."/>
            <person name="Park H."/>
            <person name="Mannaa M."/>
            <person name="Sang M.K."/>
            <person name="Choi I.-G."/>
            <person name="Kim K.D."/>
        </authorList>
    </citation>
    <scope>NUCLEOTIDE SEQUENCE [LARGE SCALE GENOMIC DNA]</scope>
    <source>
        <strain evidence="3">KJ1R5</strain>
    </source>
</reference>
<name>A0A135WJ62_9FLAO</name>
<feature type="domain" description="DED" evidence="1">
    <location>
        <begin position="174"/>
        <end position="254"/>
    </location>
</feature>
<evidence type="ECO:0000313" key="2">
    <source>
        <dbReference type="EMBL" id="KXH84946.1"/>
    </source>
</evidence>
<proteinExistence type="predicted"/>